<keyword evidence="3" id="KW-0560">Oxidoreductase</keyword>
<dbReference type="PANTHER" id="PTHR43150">
    <property type="entry name" value="HYPERKINETIC, ISOFORM M"/>
    <property type="match status" value="1"/>
</dbReference>
<dbReference type="InParanoid" id="K3WXJ2"/>
<accession>K3WXJ2</accession>
<dbReference type="AlphaFoldDB" id="K3WXJ2"/>
<dbReference type="InterPro" id="IPR005399">
    <property type="entry name" value="K_chnl_volt-dep_bsu_KCNAB-rel"/>
</dbReference>
<dbReference type="OMA" id="MYREEYH"/>
<reference evidence="6" key="2">
    <citation type="submission" date="2010-04" db="EMBL/GenBank/DDBJ databases">
        <authorList>
            <person name="Buell R."/>
            <person name="Hamilton J."/>
            <person name="Hostetler J."/>
        </authorList>
    </citation>
    <scope>NUCLEOTIDE SEQUENCE [LARGE SCALE GENOMIC DNA]</scope>
    <source>
        <strain evidence="6">DAOM:BR144</strain>
    </source>
</reference>
<dbReference type="EMBL" id="GL376615">
    <property type="status" value="NOT_ANNOTATED_CDS"/>
    <property type="molecule type" value="Genomic_DNA"/>
</dbReference>
<dbReference type="GO" id="GO:0016491">
    <property type="term" value="F:oxidoreductase activity"/>
    <property type="evidence" value="ECO:0007669"/>
    <property type="project" value="UniProtKB-KW"/>
</dbReference>
<evidence type="ECO:0000313" key="6">
    <source>
        <dbReference type="Proteomes" id="UP000019132"/>
    </source>
</evidence>
<dbReference type="PRINTS" id="PR01577">
    <property type="entry name" value="KCNABCHANNEL"/>
</dbReference>
<sequence length="340" mass="37922">MATPSPPKHDMKYRYLGNSGLLVSTLSFGCMTFTDKTSVDTAFDILVKAYEGGVNYFDNAEGYTAGVAETLMGQAFKRGIENGIYTKIFLGTKAGPNDQGLSRKHIIEGTKASLKRAQFDYFDVVFCHRPERATPIEESVCAMNFVIEQGWALYWGTSEWSSHDIIEACEIADRLGLIRPIVEQPQYHIFERSRVEFDYVNLYKKYKLGLTTWSPLAFGILTGKYSKGIPEGARLGIDWIAAMMPDIDARVAKADKLKVIADELGCSLAQLAIAWCVTNQNVSTVMLGAPNVRQLEENLKVNAFIDKITPDVKAGIDEIAQFVPKLPEYGAFYTIRNKHL</sequence>
<dbReference type="HOGENOM" id="CLU_023205_2_0_1"/>
<dbReference type="eggNOG" id="KOG1575">
    <property type="taxonomic scope" value="Eukaryota"/>
</dbReference>
<comment type="similarity">
    <text evidence="1">Belongs to the shaker potassium channel beta subunit family.</text>
</comment>
<dbReference type="SUPFAM" id="SSF51430">
    <property type="entry name" value="NAD(P)-linked oxidoreductase"/>
    <property type="match status" value="1"/>
</dbReference>
<dbReference type="FunCoup" id="K3WXJ2">
    <property type="interactions" value="18"/>
</dbReference>
<dbReference type="Pfam" id="PF00248">
    <property type="entry name" value="Aldo_ket_red"/>
    <property type="match status" value="1"/>
</dbReference>
<evidence type="ECO:0000259" key="4">
    <source>
        <dbReference type="Pfam" id="PF00248"/>
    </source>
</evidence>
<evidence type="ECO:0000256" key="1">
    <source>
        <dbReference type="ARBA" id="ARBA00006515"/>
    </source>
</evidence>
<dbReference type="PANTHER" id="PTHR43150:SF2">
    <property type="entry name" value="HYPERKINETIC, ISOFORM M"/>
    <property type="match status" value="1"/>
</dbReference>
<dbReference type="VEuPathDB" id="FungiDB:PYU1_G009672"/>
<keyword evidence="2" id="KW-0521">NADP</keyword>
<dbReference type="Proteomes" id="UP000019132">
    <property type="component" value="Unassembled WGS sequence"/>
</dbReference>
<reference evidence="5" key="3">
    <citation type="submission" date="2015-02" db="UniProtKB">
        <authorList>
            <consortium name="EnsemblProtists"/>
        </authorList>
    </citation>
    <scope>IDENTIFICATION</scope>
    <source>
        <strain evidence="5">DAOM BR144</strain>
    </source>
</reference>
<dbReference type="EnsemblProtists" id="PYU1_T009690">
    <property type="protein sequence ID" value="PYU1_T009690"/>
    <property type="gene ID" value="PYU1_G009672"/>
</dbReference>
<evidence type="ECO:0000256" key="3">
    <source>
        <dbReference type="ARBA" id="ARBA00023002"/>
    </source>
</evidence>
<protein>
    <recommendedName>
        <fullName evidence="4">NADP-dependent oxidoreductase domain-containing protein</fullName>
    </recommendedName>
</protein>
<evidence type="ECO:0000313" key="5">
    <source>
        <dbReference type="EnsemblProtists" id="PYU1_T009690"/>
    </source>
</evidence>
<organism evidence="5 6">
    <name type="scientific">Globisporangium ultimum (strain ATCC 200006 / CBS 805.95 / DAOM BR144)</name>
    <name type="common">Pythium ultimum</name>
    <dbReference type="NCBI Taxonomy" id="431595"/>
    <lineage>
        <taxon>Eukaryota</taxon>
        <taxon>Sar</taxon>
        <taxon>Stramenopiles</taxon>
        <taxon>Oomycota</taxon>
        <taxon>Peronosporomycetes</taxon>
        <taxon>Pythiales</taxon>
        <taxon>Pythiaceae</taxon>
        <taxon>Globisporangium</taxon>
    </lineage>
</organism>
<keyword evidence="6" id="KW-1185">Reference proteome</keyword>
<evidence type="ECO:0000256" key="2">
    <source>
        <dbReference type="ARBA" id="ARBA00022857"/>
    </source>
</evidence>
<dbReference type="InterPro" id="IPR023210">
    <property type="entry name" value="NADP_OxRdtase_dom"/>
</dbReference>
<dbReference type="STRING" id="431595.K3WXJ2"/>
<dbReference type="Gene3D" id="3.20.20.100">
    <property type="entry name" value="NADP-dependent oxidoreductase domain"/>
    <property type="match status" value="1"/>
</dbReference>
<proteinExistence type="inferred from homology"/>
<feature type="domain" description="NADP-dependent oxidoreductase" evidence="4">
    <location>
        <begin position="26"/>
        <end position="319"/>
    </location>
</feature>
<dbReference type="InterPro" id="IPR036812">
    <property type="entry name" value="NAD(P)_OxRdtase_dom_sf"/>
</dbReference>
<name>K3WXJ2_GLOUD</name>
<reference evidence="6" key="1">
    <citation type="journal article" date="2010" name="Genome Biol.">
        <title>Genome sequence of the necrotrophic plant pathogen Pythium ultimum reveals original pathogenicity mechanisms and effector repertoire.</title>
        <authorList>
            <person name="Levesque C.A."/>
            <person name="Brouwer H."/>
            <person name="Cano L."/>
            <person name="Hamilton J.P."/>
            <person name="Holt C."/>
            <person name="Huitema E."/>
            <person name="Raffaele S."/>
            <person name="Robideau G.P."/>
            <person name="Thines M."/>
            <person name="Win J."/>
            <person name="Zerillo M.M."/>
            <person name="Beakes G.W."/>
            <person name="Boore J.L."/>
            <person name="Busam D."/>
            <person name="Dumas B."/>
            <person name="Ferriera S."/>
            <person name="Fuerstenberg S.I."/>
            <person name="Gachon C.M."/>
            <person name="Gaulin E."/>
            <person name="Govers F."/>
            <person name="Grenville-Briggs L."/>
            <person name="Horner N."/>
            <person name="Hostetler J."/>
            <person name="Jiang R.H."/>
            <person name="Johnson J."/>
            <person name="Krajaejun T."/>
            <person name="Lin H."/>
            <person name="Meijer H.J."/>
            <person name="Moore B."/>
            <person name="Morris P."/>
            <person name="Phuntmart V."/>
            <person name="Puiu D."/>
            <person name="Shetty J."/>
            <person name="Stajich J.E."/>
            <person name="Tripathy S."/>
            <person name="Wawra S."/>
            <person name="van West P."/>
            <person name="Whitty B.R."/>
            <person name="Coutinho P.M."/>
            <person name="Henrissat B."/>
            <person name="Martin F."/>
            <person name="Thomas P.D."/>
            <person name="Tyler B.M."/>
            <person name="De Vries R.P."/>
            <person name="Kamoun S."/>
            <person name="Yandell M."/>
            <person name="Tisserat N."/>
            <person name="Buell C.R."/>
        </authorList>
    </citation>
    <scope>NUCLEOTIDE SEQUENCE</scope>
    <source>
        <strain evidence="6">DAOM:BR144</strain>
    </source>
</reference>